<comment type="caution">
    <text evidence="1">The sequence shown here is derived from an EMBL/GenBank/DDBJ whole genome shotgun (WGS) entry which is preliminary data.</text>
</comment>
<evidence type="ECO:0000313" key="2">
    <source>
        <dbReference type="Proteomes" id="UP000070341"/>
    </source>
</evidence>
<name>A0A133V2V1_9EURY</name>
<protein>
    <submittedName>
        <fullName evidence="1">Uncharacterized protein</fullName>
    </submittedName>
</protein>
<sequence length="102" mass="11901">MTVRETSIEAFYNLPDLAERQRQVLRGFKLWGPGTDFEITVALNKHRPEYWYPNRVRPRRKELQDMGLIREIGKRECEVTGRTAIVREVSPLGRRMGVVSDG</sequence>
<evidence type="ECO:0000313" key="1">
    <source>
        <dbReference type="EMBL" id="KXB00769.1"/>
    </source>
</evidence>
<keyword evidence="2" id="KW-1185">Reference proteome</keyword>
<organism evidence="1 2">
    <name type="scientific">candidate division MSBL1 archaeon SCGC-AAA259M10</name>
    <dbReference type="NCBI Taxonomy" id="1698270"/>
    <lineage>
        <taxon>Archaea</taxon>
        <taxon>Methanobacteriati</taxon>
        <taxon>Methanobacteriota</taxon>
        <taxon>candidate division MSBL1</taxon>
    </lineage>
</organism>
<dbReference type="AlphaFoldDB" id="A0A133V2V1"/>
<accession>A0A133V2V1</accession>
<gene>
    <name evidence="1" type="ORF">AKJ40_00670</name>
</gene>
<dbReference type="Proteomes" id="UP000070341">
    <property type="component" value="Unassembled WGS sequence"/>
</dbReference>
<reference evidence="1 2" key="1">
    <citation type="journal article" date="2016" name="Sci. Rep.">
        <title>Metabolic traits of an uncultured archaeal lineage -MSBL1- from brine pools of the Red Sea.</title>
        <authorList>
            <person name="Mwirichia R."/>
            <person name="Alam I."/>
            <person name="Rashid M."/>
            <person name="Vinu M."/>
            <person name="Ba-Alawi W."/>
            <person name="Anthony Kamau A."/>
            <person name="Kamanda Ngugi D."/>
            <person name="Goker M."/>
            <person name="Klenk H.P."/>
            <person name="Bajic V."/>
            <person name="Stingl U."/>
        </authorList>
    </citation>
    <scope>NUCLEOTIDE SEQUENCE [LARGE SCALE GENOMIC DNA]</scope>
    <source>
        <strain evidence="1">SCGC-AAA259M10</strain>
    </source>
</reference>
<dbReference type="EMBL" id="LHXU01000004">
    <property type="protein sequence ID" value="KXB00769.1"/>
    <property type="molecule type" value="Genomic_DNA"/>
</dbReference>
<proteinExistence type="predicted"/>